<comment type="caution">
    <text evidence="2">The sequence shown here is derived from an EMBL/GenBank/DDBJ whole genome shotgun (WGS) entry which is preliminary data.</text>
</comment>
<evidence type="ECO:0000256" key="1">
    <source>
        <dbReference type="SAM" id="SignalP"/>
    </source>
</evidence>
<protein>
    <submittedName>
        <fullName evidence="2">Uncharacterized protein</fullName>
    </submittedName>
</protein>
<evidence type="ECO:0000313" key="3">
    <source>
        <dbReference type="Proteomes" id="UP001479606"/>
    </source>
</evidence>
<feature type="signal peptide" evidence="1">
    <location>
        <begin position="1"/>
        <end position="22"/>
    </location>
</feature>
<dbReference type="RefSeq" id="WP_342296996.1">
    <property type="nucleotide sequence ID" value="NZ_JBCEVZ010000013.1"/>
</dbReference>
<dbReference type="Proteomes" id="UP001479606">
    <property type="component" value="Unassembled WGS sequence"/>
</dbReference>
<organism evidence="2 3">
    <name type="scientific">Hymenobacter segetis</name>
    <dbReference type="NCBI Taxonomy" id="2025509"/>
    <lineage>
        <taxon>Bacteria</taxon>
        <taxon>Pseudomonadati</taxon>
        <taxon>Bacteroidota</taxon>
        <taxon>Cytophagia</taxon>
        <taxon>Cytophagales</taxon>
        <taxon>Hymenobacteraceae</taxon>
        <taxon>Hymenobacter</taxon>
    </lineage>
</organism>
<keyword evidence="3" id="KW-1185">Reference proteome</keyword>
<name>A0ABU9LTK1_9BACT</name>
<evidence type="ECO:0000313" key="2">
    <source>
        <dbReference type="EMBL" id="MEL5994032.1"/>
    </source>
</evidence>
<proteinExistence type="predicted"/>
<feature type="chain" id="PRO_5045138035" evidence="1">
    <location>
        <begin position="23"/>
        <end position="217"/>
    </location>
</feature>
<dbReference type="EMBL" id="JBCEVZ010000013">
    <property type="protein sequence ID" value="MEL5994032.1"/>
    <property type="molecule type" value="Genomic_DNA"/>
</dbReference>
<sequence length="217" mass="23965">MNLALPPAIFFCGLLTVACFVASCGNDPKTTGSAAVSTGELSTANDSLARTNGVEVSIAPAEPIPRKKQPVPAGRQDTRIISDFVLDPFCRELHEQDIAGVMSRSASIVKSTMQNHYDDNATDTLITVTKNQSKIVFRKSPYNFLLDELFISDKRLARMCHGIDIGMPKAKFIKAICEDCTLNGYPDTIRVSNEEVDRDCRVIFRNDVLVSVRLYPY</sequence>
<reference evidence="2 3" key="1">
    <citation type="journal article" date="2018" name="Arch. Microbiol.">
        <title>Hymenobacter segetis sp. nov., isolated from soil.</title>
        <authorList>
            <person name="Ten L.N."/>
            <person name="Lim S.J."/>
            <person name="Kim B.O."/>
            <person name="Kang I.K."/>
            <person name="Jung H.Y."/>
        </authorList>
    </citation>
    <scope>NUCLEOTIDE SEQUENCE [LARGE SCALE GENOMIC DNA]</scope>
    <source>
        <strain evidence="2 3">S7-3-11</strain>
    </source>
</reference>
<keyword evidence="1" id="KW-0732">Signal</keyword>
<gene>
    <name evidence="2" type="ORF">AAFH49_07415</name>
</gene>
<accession>A0ABU9LTK1</accession>